<dbReference type="GO" id="GO:0043005">
    <property type="term" value="C:neuron projection"/>
    <property type="evidence" value="ECO:0000318"/>
    <property type="project" value="GO_Central"/>
</dbReference>
<dbReference type="InterPro" id="IPR026512">
    <property type="entry name" value="RGS7BP/RGS9BP"/>
</dbReference>
<evidence type="ECO:0000313" key="3">
    <source>
        <dbReference type="EMBL" id="EFA03571.2"/>
    </source>
</evidence>
<dbReference type="HOGENOM" id="CLU_974285_0_0_1"/>
<dbReference type="STRING" id="7070.D6WKJ5"/>
<reference evidence="3 4" key="2">
    <citation type="journal article" date="2010" name="Nucleic Acids Res.">
        <title>BeetleBase in 2010: revisions to provide comprehensive genomic information for Tribolium castaneum.</title>
        <authorList>
            <person name="Kim H.S."/>
            <person name="Murphy T."/>
            <person name="Xia J."/>
            <person name="Caragea D."/>
            <person name="Park Y."/>
            <person name="Beeman R.W."/>
            <person name="Lorenzen M.D."/>
            <person name="Butcher S."/>
            <person name="Manak J.R."/>
            <person name="Brown S.J."/>
        </authorList>
    </citation>
    <scope>GENOME REANNOTATION</scope>
    <source>
        <strain evidence="3 4">Georgia GA2</strain>
    </source>
</reference>
<organism evidence="3 4">
    <name type="scientific">Tribolium castaneum</name>
    <name type="common">Red flour beetle</name>
    <dbReference type="NCBI Taxonomy" id="7070"/>
    <lineage>
        <taxon>Eukaryota</taxon>
        <taxon>Metazoa</taxon>
        <taxon>Ecdysozoa</taxon>
        <taxon>Arthropoda</taxon>
        <taxon>Hexapoda</taxon>
        <taxon>Insecta</taxon>
        <taxon>Pterygota</taxon>
        <taxon>Neoptera</taxon>
        <taxon>Endopterygota</taxon>
        <taxon>Coleoptera</taxon>
        <taxon>Polyphaga</taxon>
        <taxon>Cucujiformia</taxon>
        <taxon>Tenebrionidae</taxon>
        <taxon>Tenebrionidae incertae sedis</taxon>
        <taxon>Tribolium</taxon>
    </lineage>
</organism>
<dbReference type="Gene3D" id="1.20.58.70">
    <property type="match status" value="1"/>
</dbReference>
<accession>D6WKJ5</accession>
<evidence type="ECO:0000256" key="2">
    <source>
        <dbReference type="ARBA" id="ARBA00022700"/>
    </source>
</evidence>
<dbReference type="GO" id="GO:0007186">
    <property type="term" value="P:G protein-coupled receptor signaling pathway"/>
    <property type="evidence" value="ECO:0000318"/>
    <property type="project" value="GO_Central"/>
</dbReference>
<dbReference type="eggNOG" id="ENOG502RVE4">
    <property type="taxonomic scope" value="Eukaryota"/>
</dbReference>
<evidence type="ECO:0000256" key="1">
    <source>
        <dbReference type="ARBA" id="ARBA00007457"/>
    </source>
</evidence>
<gene>
    <name evidence="3" type="primary">AUGUSTUS-3.0.2_13654</name>
    <name evidence="3" type="ORF">TcasGA2_TC013654</name>
</gene>
<reference evidence="3 4" key="1">
    <citation type="journal article" date="2008" name="Nature">
        <title>The genome of the model beetle and pest Tribolium castaneum.</title>
        <authorList>
            <consortium name="Tribolium Genome Sequencing Consortium"/>
            <person name="Richards S."/>
            <person name="Gibbs R.A."/>
            <person name="Weinstock G.M."/>
            <person name="Brown S.J."/>
            <person name="Denell R."/>
            <person name="Beeman R.W."/>
            <person name="Gibbs R."/>
            <person name="Beeman R.W."/>
            <person name="Brown S.J."/>
            <person name="Bucher G."/>
            <person name="Friedrich M."/>
            <person name="Grimmelikhuijzen C.J."/>
            <person name="Klingler M."/>
            <person name="Lorenzen M."/>
            <person name="Richards S."/>
            <person name="Roth S."/>
            <person name="Schroder R."/>
            <person name="Tautz D."/>
            <person name="Zdobnov E.M."/>
            <person name="Muzny D."/>
            <person name="Gibbs R.A."/>
            <person name="Weinstock G.M."/>
            <person name="Attaway T."/>
            <person name="Bell S."/>
            <person name="Buhay C.J."/>
            <person name="Chandrabose M.N."/>
            <person name="Chavez D."/>
            <person name="Clerk-Blankenburg K.P."/>
            <person name="Cree A."/>
            <person name="Dao M."/>
            <person name="Davis C."/>
            <person name="Chacko J."/>
            <person name="Dinh H."/>
            <person name="Dugan-Rocha S."/>
            <person name="Fowler G."/>
            <person name="Garner T.T."/>
            <person name="Garnes J."/>
            <person name="Gnirke A."/>
            <person name="Hawes A."/>
            <person name="Hernandez J."/>
            <person name="Hines S."/>
            <person name="Holder M."/>
            <person name="Hume J."/>
            <person name="Jhangiani S.N."/>
            <person name="Joshi V."/>
            <person name="Khan Z.M."/>
            <person name="Jackson L."/>
            <person name="Kovar C."/>
            <person name="Kowis A."/>
            <person name="Lee S."/>
            <person name="Lewis L.R."/>
            <person name="Margolis J."/>
            <person name="Morgan M."/>
            <person name="Nazareth L.V."/>
            <person name="Nguyen N."/>
            <person name="Okwuonu G."/>
            <person name="Parker D."/>
            <person name="Richards S."/>
            <person name="Ruiz S.J."/>
            <person name="Santibanez J."/>
            <person name="Savard J."/>
            <person name="Scherer S.E."/>
            <person name="Schneider B."/>
            <person name="Sodergren E."/>
            <person name="Tautz D."/>
            <person name="Vattahil S."/>
            <person name="Villasana D."/>
            <person name="White C.S."/>
            <person name="Wright R."/>
            <person name="Park Y."/>
            <person name="Beeman R.W."/>
            <person name="Lord J."/>
            <person name="Oppert B."/>
            <person name="Lorenzen M."/>
            <person name="Brown S."/>
            <person name="Wang L."/>
            <person name="Savard J."/>
            <person name="Tautz D."/>
            <person name="Richards S."/>
            <person name="Weinstock G."/>
            <person name="Gibbs R.A."/>
            <person name="Liu Y."/>
            <person name="Worley K."/>
            <person name="Weinstock G."/>
            <person name="Elsik C.G."/>
            <person name="Reese J.T."/>
            <person name="Elhaik E."/>
            <person name="Landan G."/>
            <person name="Graur D."/>
            <person name="Arensburger P."/>
            <person name="Atkinson P."/>
            <person name="Beeman R.W."/>
            <person name="Beidler J."/>
            <person name="Brown S.J."/>
            <person name="Demuth J.P."/>
            <person name="Drury D.W."/>
            <person name="Du Y.Z."/>
            <person name="Fujiwara H."/>
            <person name="Lorenzen M."/>
            <person name="Maselli V."/>
            <person name="Osanai M."/>
            <person name="Park Y."/>
            <person name="Robertson H.M."/>
            <person name="Tu Z."/>
            <person name="Wang J.J."/>
            <person name="Wang S."/>
            <person name="Richards S."/>
            <person name="Song H."/>
            <person name="Zhang L."/>
            <person name="Sodergren E."/>
            <person name="Werner D."/>
            <person name="Stanke M."/>
            <person name="Morgenstern B."/>
            <person name="Solovyev V."/>
            <person name="Kosarev P."/>
            <person name="Brown G."/>
            <person name="Chen H.C."/>
            <person name="Ermolaeva O."/>
            <person name="Hlavina W."/>
            <person name="Kapustin Y."/>
            <person name="Kiryutin B."/>
            <person name="Kitts P."/>
            <person name="Maglott D."/>
            <person name="Pruitt K."/>
            <person name="Sapojnikov V."/>
            <person name="Souvorov A."/>
            <person name="Mackey A.J."/>
            <person name="Waterhouse R.M."/>
            <person name="Wyder S."/>
            <person name="Zdobnov E.M."/>
            <person name="Zdobnov E.M."/>
            <person name="Wyder S."/>
            <person name="Kriventseva E.V."/>
            <person name="Kadowaki T."/>
            <person name="Bork P."/>
            <person name="Aranda M."/>
            <person name="Bao R."/>
            <person name="Beermann A."/>
            <person name="Berns N."/>
            <person name="Bolognesi R."/>
            <person name="Bonneton F."/>
            <person name="Bopp D."/>
            <person name="Brown S.J."/>
            <person name="Bucher G."/>
            <person name="Butts T."/>
            <person name="Chaumot A."/>
            <person name="Denell R.E."/>
            <person name="Ferrier D.E."/>
            <person name="Friedrich M."/>
            <person name="Gordon C.M."/>
            <person name="Jindra M."/>
            <person name="Klingler M."/>
            <person name="Lan Q."/>
            <person name="Lattorff H.M."/>
            <person name="Laudet V."/>
            <person name="von Levetsow C."/>
            <person name="Liu Z."/>
            <person name="Lutz R."/>
            <person name="Lynch J.A."/>
            <person name="da Fonseca R.N."/>
            <person name="Posnien N."/>
            <person name="Reuter R."/>
            <person name="Roth S."/>
            <person name="Savard J."/>
            <person name="Schinko J.B."/>
            <person name="Schmitt C."/>
            <person name="Schoppmeier M."/>
            <person name="Schroder R."/>
            <person name="Shippy T.D."/>
            <person name="Simonnet F."/>
            <person name="Marques-Souza H."/>
            <person name="Tautz D."/>
            <person name="Tomoyasu Y."/>
            <person name="Trauner J."/>
            <person name="Van der Zee M."/>
            <person name="Vervoort M."/>
            <person name="Wittkopp N."/>
            <person name="Wimmer E.A."/>
            <person name="Yang X."/>
            <person name="Jones A.K."/>
            <person name="Sattelle D.B."/>
            <person name="Ebert P.R."/>
            <person name="Nelson D."/>
            <person name="Scott J.G."/>
            <person name="Beeman R.W."/>
            <person name="Muthukrishnan S."/>
            <person name="Kramer K.J."/>
            <person name="Arakane Y."/>
            <person name="Beeman R.W."/>
            <person name="Zhu Q."/>
            <person name="Hogenkamp D."/>
            <person name="Dixit R."/>
            <person name="Oppert B."/>
            <person name="Jiang H."/>
            <person name="Zou Z."/>
            <person name="Marshall J."/>
            <person name="Elpidina E."/>
            <person name="Vinokurov K."/>
            <person name="Oppert C."/>
            <person name="Zou Z."/>
            <person name="Evans J."/>
            <person name="Lu Z."/>
            <person name="Zhao P."/>
            <person name="Sumathipala N."/>
            <person name="Altincicek B."/>
            <person name="Vilcinskas A."/>
            <person name="Williams M."/>
            <person name="Hultmark D."/>
            <person name="Hetru C."/>
            <person name="Jiang H."/>
            <person name="Grimmelikhuijzen C.J."/>
            <person name="Hauser F."/>
            <person name="Cazzamali G."/>
            <person name="Williamson M."/>
            <person name="Park Y."/>
            <person name="Li B."/>
            <person name="Tanaka Y."/>
            <person name="Predel R."/>
            <person name="Neupert S."/>
            <person name="Schachtner J."/>
            <person name="Verleyen P."/>
            <person name="Raible F."/>
            <person name="Bork P."/>
            <person name="Friedrich M."/>
            <person name="Walden K.K."/>
            <person name="Robertson H.M."/>
            <person name="Angeli S."/>
            <person name="Foret S."/>
            <person name="Bucher G."/>
            <person name="Schuetz S."/>
            <person name="Maleszka R."/>
            <person name="Wimmer E.A."/>
            <person name="Beeman R.W."/>
            <person name="Lorenzen M."/>
            <person name="Tomoyasu Y."/>
            <person name="Miller S.C."/>
            <person name="Grossmann D."/>
            <person name="Bucher G."/>
        </authorList>
    </citation>
    <scope>NUCLEOTIDE SEQUENCE [LARGE SCALE GENOMIC DNA]</scope>
    <source>
        <strain evidence="3 4">Georgia GA2</strain>
    </source>
</reference>
<keyword evidence="4" id="KW-1185">Reference proteome</keyword>
<dbReference type="GO" id="GO:0009968">
    <property type="term" value="P:negative regulation of signal transduction"/>
    <property type="evidence" value="ECO:0007669"/>
    <property type="project" value="UniProtKB-KW"/>
</dbReference>
<dbReference type="FunCoup" id="D6WKJ5">
    <property type="interactions" value="129"/>
</dbReference>
<dbReference type="PANTHER" id="PTHR21029">
    <property type="entry name" value="R-SEVEN BINDING PROTEIN (R7BP) HOMOLOG"/>
    <property type="match status" value="1"/>
</dbReference>
<keyword evidence="2" id="KW-0734">Signal transduction inhibitor</keyword>
<name>D6WKJ5_TRICA</name>
<sequence length="285" mass="32460">MSDEFASKEIARVDDIIDVGLARRRSIHSVVTWASAVEAAVQVHGSTSQERELPVRMAGRRSSSIGCRSLIGRRTSVYVTSYDPVKLIIDINGQVALFRDLLIHIGQTRDCPELREKIRKLRRSCVEACKHTSQLILPQLRSAVAEGIPADNPHLVLLFFMSQLFLRELTKCHRLVQIIPMDMSGYYENRAGPSNLGNVISQILLCKQITPDFNQEELCSISKDSQEIAKLLKEMQEYMPKQENNLEKSVALTEDLTSQWTNKRRRNSLYKNMGLLCCVRRPNYL</sequence>
<evidence type="ECO:0000313" key="4">
    <source>
        <dbReference type="Proteomes" id="UP000007266"/>
    </source>
</evidence>
<dbReference type="Proteomes" id="UP000007266">
    <property type="component" value="Linkage group 5"/>
</dbReference>
<dbReference type="AlphaFoldDB" id="D6WKJ5"/>
<comment type="similarity">
    <text evidence="1">Belongs to the RGS7BP/RGS9BP family.</text>
</comment>
<dbReference type="InParanoid" id="D6WKJ5"/>
<proteinExistence type="inferred from homology"/>
<dbReference type="EMBL" id="KQ971342">
    <property type="protein sequence ID" value="EFA03571.2"/>
    <property type="molecule type" value="Genomic_DNA"/>
</dbReference>
<protein>
    <submittedName>
        <fullName evidence="3">Uncharacterized protein</fullName>
    </submittedName>
</protein>